<keyword evidence="1" id="KW-0812">Transmembrane</keyword>
<keyword evidence="1" id="KW-0472">Membrane</keyword>
<reference evidence="2 3" key="1">
    <citation type="submission" date="2023-01" db="EMBL/GenBank/DDBJ databases">
        <title>Novel species of the genus Vogesella isolated from rivers.</title>
        <authorList>
            <person name="Lu H."/>
        </authorList>
    </citation>
    <scope>NUCLEOTIDE SEQUENCE [LARGE SCALE GENOMIC DNA]</scope>
    <source>
        <strain evidence="2 3">DC21W</strain>
    </source>
</reference>
<organism evidence="2 3">
    <name type="scientific">Vogesella aquatica</name>
    <dbReference type="NCBI Taxonomy" id="2984206"/>
    <lineage>
        <taxon>Bacteria</taxon>
        <taxon>Pseudomonadati</taxon>
        <taxon>Pseudomonadota</taxon>
        <taxon>Betaproteobacteria</taxon>
        <taxon>Neisseriales</taxon>
        <taxon>Chromobacteriaceae</taxon>
        <taxon>Vogesella</taxon>
    </lineage>
</organism>
<dbReference type="Proteomes" id="UP001219956">
    <property type="component" value="Unassembled WGS sequence"/>
</dbReference>
<gene>
    <name evidence="2" type="ORF">PQU95_08585</name>
</gene>
<keyword evidence="3" id="KW-1185">Reference proteome</keyword>
<dbReference type="EMBL" id="JAQQLF010000009">
    <property type="protein sequence ID" value="MDC7717265.1"/>
    <property type="molecule type" value="Genomic_DNA"/>
</dbReference>
<feature type="transmembrane region" description="Helical" evidence="1">
    <location>
        <begin position="115"/>
        <end position="132"/>
    </location>
</feature>
<feature type="transmembrane region" description="Helical" evidence="1">
    <location>
        <begin position="91"/>
        <end position="109"/>
    </location>
</feature>
<evidence type="ECO:0000256" key="1">
    <source>
        <dbReference type="SAM" id="Phobius"/>
    </source>
</evidence>
<evidence type="ECO:0000313" key="3">
    <source>
        <dbReference type="Proteomes" id="UP001219956"/>
    </source>
</evidence>
<feature type="transmembrane region" description="Helical" evidence="1">
    <location>
        <begin position="23"/>
        <end position="45"/>
    </location>
</feature>
<protein>
    <submittedName>
        <fullName evidence="2">Uncharacterized protein</fullName>
    </submittedName>
</protein>
<dbReference type="RefSeq" id="WP_272751613.1">
    <property type="nucleotide sequence ID" value="NZ_JAQQLF010000009.1"/>
</dbReference>
<sequence length="193" mass="20635">MNLPLIHDAIDLLRLRVGHLEQYQYPLGQLMSVFALLGMMSAAAAHADGASGDPLALTLFFTLYTLMETSLYATFMRWWLRRAGCRIEPPLIGLIAAASLIKLLDPLVSWLPDDVAQGLSLVLGAVALYIVVKAQALTTGASVLRVLGGTLLFSPIAIILMVNMVTVAASMGVEVFPPELMQAATLKAGESTP</sequence>
<feature type="transmembrane region" description="Helical" evidence="1">
    <location>
        <begin position="144"/>
        <end position="171"/>
    </location>
</feature>
<evidence type="ECO:0000313" key="2">
    <source>
        <dbReference type="EMBL" id="MDC7717265.1"/>
    </source>
</evidence>
<name>A0ABT5IXI3_9NEIS</name>
<comment type="caution">
    <text evidence="2">The sequence shown here is derived from an EMBL/GenBank/DDBJ whole genome shotgun (WGS) entry which is preliminary data.</text>
</comment>
<proteinExistence type="predicted"/>
<accession>A0ABT5IXI3</accession>
<feature type="transmembrane region" description="Helical" evidence="1">
    <location>
        <begin position="57"/>
        <end position="79"/>
    </location>
</feature>
<keyword evidence="1" id="KW-1133">Transmembrane helix</keyword>